<sequence length="67" mass="7930">MSRLRQALTERRPSKPYLRPQPWAVEVSAAIDLRFSEHQPYPQCRPLQDGPHLTRRCTSLRWRTSSN</sequence>
<name>A0AB34ICX9_PRYPA</name>
<protein>
    <submittedName>
        <fullName evidence="1">Uncharacterized protein</fullName>
    </submittedName>
</protein>
<dbReference type="AlphaFoldDB" id="A0AB34ICX9"/>
<organism evidence="1 2">
    <name type="scientific">Prymnesium parvum</name>
    <name type="common">Toxic golden alga</name>
    <dbReference type="NCBI Taxonomy" id="97485"/>
    <lineage>
        <taxon>Eukaryota</taxon>
        <taxon>Haptista</taxon>
        <taxon>Haptophyta</taxon>
        <taxon>Prymnesiophyceae</taxon>
        <taxon>Prymnesiales</taxon>
        <taxon>Prymnesiaceae</taxon>
        <taxon>Prymnesium</taxon>
    </lineage>
</organism>
<evidence type="ECO:0000313" key="1">
    <source>
        <dbReference type="EMBL" id="KAL1495683.1"/>
    </source>
</evidence>
<dbReference type="Proteomes" id="UP001515480">
    <property type="component" value="Unassembled WGS sequence"/>
</dbReference>
<gene>
    <name evidence="1" type="ORF">AB1Y20_016546</name>
</gene>
<accession>A0AB34ICX9</accession>
<evidence type="ECO:0000313" key="2">
    <source>
        <dbReference type="Proteomes" id="UP001515480"/>
    </source>
</evidence>
<proteinExistence type="predicted"/>
<dbReference type="EMBL" id="JBGBPQ010000031">
    <property type="protein sequence ID" value="KAL1495683.1"/>
    <property type="molecule type" value="Genomic_DNA"/>
</dbReference>
<keyword evidence="2" id="KW-1185">Reference proteome</keyword>
<reference evidence="1 2" key="1">
    <citation type="journal article" date="2024" name="Science">
        <title>Giant polyketide synthase enzymes in the biosynthesis of giant marine polyether toxins.</title>
        <authorList>
            <person name="Fallon T.R."/>
            <person name="Shende V.V."/>
            <person name="Wierzbicki I.H."/>
            <person name="Pendleton A.L."/>
            <person name="Watervoot N.F."/>
            <person name="Auber R.P."/>
            <person name="Gonzalez D.J."/>
            <person name="Wisecaver J.H."/>
            <person name="Moore B.S."/>
        </authorList>
    </citation>
    <scope>NUCLEOTIDE SEQUENCE [LARGE SCALE GENOMIC DNA]</scope>
    <source>
        <strain evidence="1 2">12B1</strain>
    </source>
</reference>
<comment type="caution">
    <text evidence="1">The sequence shown here is derived from an EMBL/GenBank/DDBJ whole genome shotgun (WGS) entry which is preliminary data.</text>
</comment>